<evidence type="ECO:0000256" key="4">
    <source>
        <dbReference type="ARBA" id="ARBA00022643"/>
    </source>
</evidence>
<evidence type="ECO:0000256" key="1">
    <source>
        <dbReference type="ARBA" id="ARBA00001917"/>
    </source>
</evidence>
<evidence type="ECO:0000313" key="10">
    <source>
        <dbReference type="EMBL" id="NEN49978.1"/>
    </source>
</evidence>
<dbReference type="PANTHER" id="PTHR10851">
    <property type="entry name" value="PYRIDOXINE-5-PHOSPHATE OXIDASE"/>
    <property type="match status" value="1"/>
</dbReference>
<reference evidence="10 12" key="2">
    <citation type="submission" date="2020-02" db="EMBL/GenBank/DDBJ databases">
        <title>The WGS of Modestobacter muralis DSM 100205.</title>
        <authorList>
            <person name="Jiang Z."/>
        </authorList>
    </citation>
    <scope>NUCLEOTIDE SEQUENCE [LARGE SCALE GENOMIC DNA]</scope>
    <source>
        <strain evidence="10 12">DSM 100205</strain>
    </source>
</reference>
<keyword evidence="4" id="KW-0288">FMN</keyword>
<comment type="caution">
    <text evidence="10">The sequence shown here is derived from an EMBL/GenBank/DDBJ whole genome shotgun (WGS) entry which is preliminary data.</text>
</comment>
<dbReference type="EMBL" id="JAAGWH010000011">
    <property type="protein sequence ID" value="NEK93211.1"/>
    <property type="molecule type" value="Genomic_DNA"/>
</dbReference>
<evidence type="ECO:0000256" key="3">
    <source>
        <dbReference type="ARBA" id="ARBA00022630"/>
    </source>
</evidence>
<dbReference type="SUPFAM" id="SSF50475">
    <property type="entry name" value="FMN-binding split barrel"/>
    <property type="match status" value="1"/>
</dbReference>
<protein>
    <submittedName>
        <fullName evidence="10">Pyridoxamine 5-phosphate oxidase</fullName>
    </submittedName>
</protein>
<keyword evidence="5" id="KW-0560">Oxidoreductase</keyword>
<dbReference type="EMBL" id="JAAGWB010000011">
    <property type="protein sequence ID" value="NEN49978.1"/>
    <property type="molecule type" value="Genomic_DNA"/>
</dbReference>
<dbReference type="InterPro" id="IPR012349">
    <property type="entry name" value="Split_barrel_FMN-bd"/>
</dbReference>
<dbReference type="GO" id="GO:0008615">
    <property type="term" value="P:pyridoxine biosynthetic process"/>
    <property type="evidence" value="ECO:0007669"/>
    <property type="project" value="InterPro"/>
</dbReference>
<feature type="domain" description="Pyridoxine 5'-phosphate oxidase dimerisation C-terminal" evidence="8">
    <location>
        <begin position="156"/>
        <end position="191"/>
    </location>
</feature>
<organism evidence="10 12">
    <name type="scientific">Modestobacter muralis</name>
    <dbReference type="NCBI Taxonomy" id="1608614"/>
    <lineage>
        <taxon>Bacteria</taxon>
        <taxon>Bacillati</taxon>
        <taxon>Actinomycetota</taxon>
        <taxon>Actinomycetes</taxon>
        <taxon>Geodermatophilales</taxon>
        <taxon>Geodermatophilaceae</taxon>
        <taxon>Modestobacter</taxon>
    </lineage>
</organism>
<dbReference type="InterPro" id="IPR019576">
    <property type="entry name" value="Pyridoxamine_oxidase_dimer_C"/>
</dbReference>
<feature type="region of interest" description="Disordered" evidence="6">
    <location>
        <begin position="1"/>
        <end position="20"/>
    </location>
</feature>
<dbReference type="Pfam" id="PF10590">
    <property type="entry name" value="PNP_phzG_C"/>
    <property type="match status" value="1"/>
</dbReference>
<evidence type="ECO:0000256" key="2">
    <source>
        <dbReference type="ARBA" id="ARBA00007301"/>
    </source>
</evidence>
<accession>A0A6P0H2L5</accession>
<comment type="similarity">
    <text evidence="2">Belongs to the pyridoxamine 5'-phosphate oxidase family.</text>
</comment>
<dbReference type="InterPro" id="IPR011576">
    <property type="entry name" value="Pyridox_Oxase_N"/>
</dbReference>
<reference evidence="9 11" key="1">
    <citation type="submission" date="2020-01" db="EMBL/GenBank/DDBJ databases">
        <title>the WGS Modestobacter muralis CPCC 204518.</title>
        <authorList>
            <person name="Jiang Z."/>
        </authorList>
    </citation>
    <scope>NUCLEOTIDE SEQUENCE [LARGE SCALE GENOMIC DNA]</scope>
    <source>
        <strain evidence="9 11">DSM 100205</strain>
    </source>
</reference>
<comment type="cofactor">
    <cofactor evidence="1">
        <name>FMN</name>
        <dbReference type="ChEBI" id="CHEBI:58210"/>
    </cofactor>
</comment>
<dbReference type="Proteomes" id="UP000471152">
    <property type="component" value="Unassembled WGS sequence"/>
</dbReference>
<keyword evidence="3" id="KW-0285">Flavoprotein</keyword>
<dbReference type="AlphaFoldDB" id="A0A6P0H2L5"/>
<proteinExistence type="inferred from homology"/>
<evidence type="ECO:0000256" key="6">
    <source>
        <dbReference type="SAM" id="MobiDB-lite"/>
    </source>
</evidence>
<name>A0A6P0H2L5_9ACTN</name>
<evidence type="ECO:0000313" key="9">
    <source>
        <dbReference type="EMBL" id="NEK93211.1"/>
    </source>
</evidence>
<dbReference type="Proteomes" id="UP000468828">
    <property type="component" value="Unassembled WGS sequence"/>
</dbReference>
<sequence>MSAPGWGVHDDGGPPADPLALARAWLPDDADPDRPRVTLSTVGTDGYPDARTVLLSAFDDSGFAFHTSAASRKVAELAAVPRATLTVLWPDWTRQLVVRGDVVADSPERSAAAWGARSEYLRRLAWANTDELAALDLARRLEAWAAQQVPGQADSWVGYRVQPREMTFWAAHPEAPSRRVQYTRSPDGWTWRYRAG</sequence>
<dbReference type="GO" id="GO:0004733">
    <property type="term" value="F:pyridoxamine phosphate oxidase activity"/>
    <property type="evidence" value="ECO:0007669"/>
    <property type="project" value="InterPro"/>
</dbReference>
<evidence type="ECO:0000313" key="12">
    <source>
        <dbReference type="Proteomes" id="UP000471152"/>
    </source>
</evidence>
<gene>
    <name evidence="10" type="ORF">G3R41_03325</name>
    <name evidence="9" type="ORF">GCU67_03325</name>
</gene>
<dbReference type="InterPro" id="IPR000659">
    <property type="entry name" value="Pyridox_Oxase"/>
</dbReference>
<evidence type="ECO:0000256" key="5">
    <source>
        <dbReference type="ARBA" id="ARBA00023002"/>
    </source>
</evidence>
<evidence type="ECO:0000259" key="7">
    <source>
        <dbReference type="Pfam" id="PF01243"/>
    </source>
</evidence>
<evidence type="ECO:0000259" key="8">
    <source>
        <dbReference type="Pfam" id="PF10590"/>
    </source>
</evidence>
<feature type="domain" description="Pyridoxamine 5'-phosphate oxidase N-terminal" evidence="7">
    <location>
        <begin position="33"/>
        <end position="123"/>
    </location>
</feature>
<dbReference type="PANTHER" id="PTHR10851:SF0">
    <property type="entry name" value="PYRIDOXINE-5'-PHOSPHATE OXIDASE"/>
    <property type="match status" value="1"/>
</dbReference>
<dbReference type="Gene3D" id="2.30.110.10">
    <property type="entry name" value="Electron Transport, Fmn-binding Protein, Chain A"/>
    <property type="match status" value="1"/>
</dbReference>
<dbReference type="GO" id="GO:0010181">
    <property type="term" value="F:FMN binding"/>
    <property type="evidence" value="ECO:0007669"/>
    <property type="project" value="InterPro"/>
</dbReference>
<dbReference type="RefSeq" id="WP_163609671.1">
    <property type="nucleotide sequence ID" value="NZ_JAAGWB010000011.1"/>
</dbReference>
<dbReference type="Pfam" id="PF01243">
    <property type="entry name" value="PNPOx_N"/>
    <property type="match status" value="1"/>
</dbReference>
<keyword evidence="11" id="KW-1185">Reference proteome</keyword>
<evidence type="ECO:0000313" key="11">
    <source>
        <dbReference type="Proteomes" id="UP000468828"/>
    </source>
</evidence>